<gene>
    <name evidence="2" type="ORF">HOLleu_00553</name>
</gene>
<dbReference type="EMBL" id="JAIZAY010000001">
    <property type="protein sequence ID" value="KAJ8048300.1"/>
    <property type="molecule type" value="Genomic_DNA"/>
</dbReference>
<dbReference type="Proteomes" id="UP001152320">
    <property type="component" value="Chromosome 1"/>
</dbReference>
<sequence length="76" mass="8778">MKQKLLSLREKRLERPKKKSKIQKQEKKRKLTQMFVQCVKTDMMTSQRIGSAVVVADGSTNCAQVFLVCRSCLMKT</sequence>
<feature type="compositionally biased region" description="Basic residues" evidence="1">
    <location>
        <begin position="14"/>
        <end position="27"/>
    </location>
</feature>
<feature type="region of interest" description="Disordered" evidence="1">
    <location>
        <begin position="1"/>
        <end position="27"/>
    </location>
</feature>
<keyword evidence="3" id="KW-1185">Reference proteome</keyword>
<proteinExistence type="predicted"/>
<comment type="caution">
    <text evidence="2">The sequence shown here is derived from an EMBL/GenBank/DDBJ whole genome shotgun (WGS) entry which is preliminary data.</text>
</comment>
<evidence type="ECO:0000313" key="2">
    <source>
        <dbReference type="EMBL" id="KAJ8048300.1"/>
    </source>
</evidence>
<dbReference type="AlphaFoldDB" id="A0A9Q1HJR6"/>
<reference evidence="2" key="1">
    <citation type="submission" date="2021-10" db="EMBL/GenBank/DDBJ databases">
        <title>Tropical sea cucumber genome reveals ecological adaptation and Cuvierian tubules defense mechanism.</title>
        <authorList>
            <person name="Chen T."/>
        </authorList>
    </citation>
    <scope>NUCLEOTIDE SEQUENCE</scope>
    <source>
        <strain evidence="2">Nanhai2018</strain>
        <tissue evidence="2">Muscle</tissue>
    </source>
</reference>
<protein>
    <submittedName>
        <fullName evidence="2">Uncharacterized protein</fullName>
    </submittedName>
</protein>
<name>A0A9Q1HJR6_HOLLE</name>
<accession>A0A9Q1HJR6</accession>
<evidence type="ECO:0000313" key="3">
    <source>
        <dbReference type="Proteomes" id="UP001152320"/>
    </source>
</evidence>
<evidence type="ECO:0000256" key="1">
    <source>
        <dbReference type="SAM" id="MobiDB-lite"/>
    </source>
</evidence>
<organism evidence="2 3">
    <name type="scientific">Holothuria leucospilota</name>
    <name type="common">Black long sea cucumber</name>
    <name type="synonym">Mertensiothuria leucospilota</name>
    <dbReference type="NCBI Taxonomy" id="206669"/>
    <lineage>
        <taxon>Eukaryota</taxon>
        <taxon>Metazoa</taxon>
        <taxon>Echinodermata</taxon>
        <taxon>Eleutherozoa</taxon>
        <taxon>Echinozoa</taxon>
        <taxon>Holothuroidea</taxon>
        <taxon>Aspidochirotacea</taxon>
        <taxon>Aspidochirotida</taxon>
        <taxon>Holothuriidae</taxon>
        <taxon>Holothuria</taxon>
    </lineage>
</organism>